<reference evidence="2" key="1">
    <citation type="submission" date="2023-03" db="EMBL/GenBank/DDBJ databases">
        <authorList>
            <person name="Steffen K."/>
            <person name="Cardenas P."/>
        </authorList>
    </citation>
    <scope>NUCLEOTIDE SEQUENCE</scope>
</reference>
<feature type="compositionally biased region" description="Basic and acidic residues" evidence="1">
    <location>
        <begin position="534"/>
        <end position="546"/>
    </location>
</feature>
<feature type="compositionally biased region" description="Basic and acidic residues" evidence="1">
    <location>
        <begin position="226"/>
        <end position="245"/>
    </location>
</feature>
<dbReference type="GO" id="GO:0140445">
    <property type="term" value="C:chromosome, telomeric repeat region"/>
    <property type="evidence" value="ECO:0007669"/>
    <property type="project" value="TreeGrafter"/>
</dbReference>
<feature type="region of interest" description="Disordered" evidence="1">
    <location>
        <begin position="1"/>
        <end position="298"/>
    </location>
</feature>
<feature type="compositionally biased region" description="Basic and acidic residues" evidence="1">
    <location>
        <begin position="95"/>
        <end position="116"/>
    </location>
</feature>
<dbReference type="GO" id="GO:0000723">
    <property type="term" value="P:telomere maintenance"/>
    <property type="evidence" value="ECO:0007669"/>
    <property type="project" value="TreeGrafter"/>
</dbReference>
<feature type="compositionally biased region" description="Low complexity" evidence="1">
    <location>
        <begin position="211"/>
        <end position="224"/>
    </location>
</feature>
<evidence type="ECO:0000313" key="3">
    <source>
        <dbReference type="Proteomes" id="UP001174909"/>
    </source>
</evidence>
<keyword evidence="3" id="KW-1185">Reference proteome</keyword>
<accession>A0AA35QVW8</accession>
<feature type="compositionally biased region" description="Polar residues" evidence="1">
    <location>
        <begin position="555"/>
        <end position="567"/>
    </location>
</feature>
<dbReference type="AlphaFoldDB" id="A0AA35QVW8"/>
<evidence type="ECO:0000313" key="2">
    <source>
        <dbReference type="EMBL" id="CAI7994297.1"/>
    </source>
</evidence>
<protein>
    <submittedName>
        <fullName evidence="2">Telomere-associated protein RIF1</fullName>
    </submittedName>
</protein>
<feature type="compositionally biased region" description="Polar residues" evidence="1">
    <location>
        <begin position="1"/>
        <end position="12"/>
    </location>
</feature>
<evidence type="ECO:0000256" key="1">
    <source>
        <dbReference type="SAM" id="MobiDB-lite"/>
    </source>
</evidence>
<feature type="compositionally biased region" description="Basic and acidic residues" evidence="1">
    <location>
        <begin position="253"/>
        <end position="263"/>
    </location>
</feature>
<feature type="compositionally biased region" description="Polar residues" evidence="1">
    <location>
        <begin position="383"/>
        <end position="411"/>
    </location>
</feature>
<gene>
    <name evidence="2" type="ORF">GBAR_LOCUS1422</name>
</gene>
<dbReference type="PANTHER" id="PTHR22928:SF3">
    <property type="entry name" value="TELOMERE-ASSOCIATED PROTEIN RIF1"/>
    <property type="match status" value="1"/>
</dbReference>
<dbReference type="EMBL" id="CASHTH010000210">
    <property type="protein sequence ID" value="CAI7994297.1"/>
    <property type="molecule type" value="Genomic_DNA"/>
</dbReference>
<feature type="compositionally biased region" description="Basic and acidic residues" evidence="1">
    <location>
        <begin position="278"/>
        <end position="298"/>
    </location>
</feature>
<dbReference type="CDD" id="cd14267">
    <property type="entry name" value="Rif1_CTD_C-II_like"/>
    <property type="match status" value="1"/>
</dbReference>
<dbReference type="GO" id="GO:0005634">
    <property type="term" value="C:nucleus"/>
    <property type="evidence" value="ECO:0007669"/>
    <property type="project" value="TreeGrafter"/>
</dbReference>
<name>A0AA35QVW8_GEOBA</name>
<organism evidence="2 3">
    <name type="scientific">Geodia barretti</name>
    <name type="common">Barrett's horny sponge</name>
    <dbReference type="NCBI Taxonomy" id="519541"/>
    <lineage>
        <taxon>Eukaryota</taxon>
        <taxon>Metazoa</taxon>
        <taxon>Porifera</taxon>
        <taxon>Demospongiae</taxon>
        <taxon>Heteroscleromorpha</taxon>
        <taxon>Tetractinellida</taxon>
        <taxon>Astrophorina</taxon>
        <taxon>Geodiidae</taxon>
        <taxon>Geodia</taxon>
    </lineage>
</organism>
<feature type="region of interest" description="Disordered" evidence="1">
    <location>
        <begin position="331"/>
        <end position="415"/>
    </location>
</feature>
<dbReference type="PANTHER" id="PTHR22928">
    <property type="entry name" value="TELOMERE-ASSOCIATED PROTEIN RIF1"/>
    <property type="match status" value="1"/>
</dbReference>
<feature type="region of interest" description="Disordered" evidence="1">
    <location>
        <begin position="489"/>
        <end position="585"/>
    </location>
</feature>
<comment type="caution">
    <text evidence="2">The sequence shown here is derived from an EMBL/GenBank/DDBJ whole genome shotgun (WGS) entry which is preliminary data.</text>
</comment>
<proteinExistence type="predicted"/>
<dbReference type="Proteomes" id="UP001174909">
    <property type="component" value="Unassembled WGS sequence"/>
</dbReference>
<sequence>MDEAQPVNSAGEATSEVAAAHKAMNEDMESVEEGGEKGGQQLMEEEGKEDMEVVCGETAEEREERGSESTTLQMTVGSPEKLPSSQPYVPISIEIIERQSDSSGEKTALEATEDKYMTGAQSLEPLSESCEPGPALFEPPTSSQEEAPDSLGTDEPASDTGDSGQIVASDGGDPVVCEANEPAAIEKSPEAKSDIPPTTTSIVHAAESGEIEGTGSSEVTGSIEQPDVKVSEEICKSDTEGKRDEEEAEDESEIVREEEKLVEETCVTDGAREIQSQSEEKEKKGSVDGCGIEEKTILEESPVRTAQKVPAMAVTPTTSTAWGCAASPKTTPGGILKHVSQFDTPTSTAGRGRRVQFASSPVVFQPTRGGEEGYRTPRHSRTKSALSSRRTLLKSDSNTKPSHTQKSQRVSSAPVYPSLADCESPVEDILPVLSPCRFTHGLVHLVHARNIRTVGNISSLSEQEVQTLPIKSPKIENLKQALRNFQQHLGNKRRASLDSDSLGPPAKKRSRQSGPEEVGKGETNTDQRTPQPPKQDKPPEPSHEESEGREDEDSQLSLVPSQASQSEPAVLLSSPDENNDGGADG</sequence>